<evidence type="ECO:0000313" key="1">
    <source>
        <dbReference type="EMBL" id="OGC33669.1"/>
    </source>
</evidence>
<organism evidence="1 2">
    <name type="scientific">candidate division WOR-1 bacterium RIFOXYC2_FULL_41_25</name>
    <dbReference type="NCBI Taxonomy" id="1802586"/>
    <lineage>
        <taxon>Bacteria</taxon>
        <taxon>Bacillati</taxon>
        <taxon>Saganbacteria</taxon>
    </lineage>
</organism>
<evidence type="ECO:0000313" key="2">
    <source>
        <dbReference type="Proteomes" id="UP000177309"/>
    </source>
</evidence>
<dbReference type="Proteomes" id="UP000177309">
    <property type="component" value="Unassembled WGS sequence"/>
</dbReference>
<comment type="caution">
    <text evidence="1">The sequence shown here is derived from an EMBL/GenBank/DDBJ whole genome shotgun (WGS) entry which is preliminary data.</text>
</comment>
<dbReference type="AlphaFoldDB" id="A0A1F4TM74"/>
<proteinExistence type="predicted"/>
<gene>
    <name evidence="1" type="ORF">A2462_02375</name>
</gene>
<dbReference type="EMBL" id="MEUI01000030">
    <property type="protein sequence ID" value="OGC33669.1"/>
    <property type="molecule type" value="Genomic_DNA"/>
</dbReference>
<sequence length="117" mass="12926">MDTQLSKQKSTWTPAKEFLPIILGKEIGDELEEKDLVKIELFEKGLAQELKKDDTINQAIKKIVKMALAAEFGPSLVAAKGAQGMIETICRGITGDAELRKQALIIIDRFAQDQAKV</sequence>
<accession>A0A1F4TM74</accession>
<name>A0A1F4TM74_UNCSA</name>
<reference evidence="1 2" key="1">
    <citation type="journal article" date="2016" name="Nat. Commun.">
        <title>Thousands of microbial genomes shed light on interconnected biogeochemical processes in an aquifer system.</title>
        <authorList>
            <person name="Anantharaman K."/>
            <person name="Brown C.T."/>
            <person name="Hug L.A."/>
            <person name="Sharon I."/>
            <person name="Castelle C.J."/>
            <person name="Probst A.J."/>
            <person name="Thomas B.C."/>
            <person name="Singh A."/>
            <person name="Wilkins M.J."/>
            <person name="Karaoz U."/>
            <person name="Brodie E.L."/>
            <person name="Williams K.H."/>
            <person name="Hubbard S.S."/>
            <person name="Banfield J.F."/>
        </authorList>
    </citation>
    <scope>NUCLEOTIDE SEQUENCE [LARGE SCALE GENOMIC DNA]</scope>
</reference>
<protein>
    <submittedName>
        <fullName evidence="1">Uncharacterized protein</fullName>
    </submittedName>
</protein>